<keyword evidence="6" id="KW-1185">Reference proteome</keyword>
<dbReference type="InterPro" id="IPR002104">
    <property type="entry name" value="Integrase_catalytic"/>
</dbReference>
<dbReference type="PROSITE" id="PS51898">
    <property type="entry name" value="TYR_RECOMBINASE"/>
    <property type="match status" value="1"/>
</dbReference>
<dbReference type="Pfam" id="PF00589">
    <property type="entry name" value="Phage_integrase"/>
    <property type="match status" value="1"/>
</dbReference>
<sequence>MTSLREHAEDYLAMRRNLGFTLEGHGRMLMNFISYLEEVGATTVTTDLAVAWATRAAPGANPASWNKRLTVARIFARHLHALEPATEIPPPDLMPLRYRRITPHLFALDEIVALMAAAAALGQPLRALNYSTLIGLLAVTGMRIGEACGLDRADVDWDTGVLTVRAGKLGKAREVPVHPSTNEALHRYDQQRDELQPVARSPAFFINSRGNRLDAHHVPETFARLRDAAGIRPAAGGRKPRIHDLRHTFCLATMLDWYRTGTDVQAQLPLLSTYLGHVDPVSTYWYLQAAPELLALAAGRLDAFLGDLP</sequence>
<evidence type="ECO:0000256" key="1">
    <source>
        <dbReference type="ARBA" id="ARBA00008857"/>
    </source>
</evidence>
<dbReference type="GO" id="GO:0006310">
    <property type="term" value="P:DNA recombination"/>
    <property type="evidence" value="ECO:0007669"/>
    <property type="project" value="UniProtKB-KW"/>
</dbReference>
<organism evidence="5 6">
    <name type="scientific">Streptomyces fuscichromogenes</name>
    <dbReference type="NCBI Taxonomy" id="1324013"/>
    <lineage>
        <taxon>Bacteria</taxon>
        <taxon>Bacillati</taxon>
        <taxon>Actinomycetota</taxon>
        <taxon>Actinomycetes</taxon>
        <taxon>Kitasatosporales</taxon>
        <taxon>Streptomycetaceae</taxon>
        <taxon>Streptomyces</taxon>
    </lineage>
</organism>
<protein>
    <submittedName>
        <fullName evidence="5">Integrase</fullName>
    </submittedName>
</protein>
<dbReference type="InterPro" id="IPR050090">
    <property type="entry name" value="Tyrosine_recombinase_XerCD"/>
</dbReference>
<keyword evidence="3" id="KW-0233">DNA recombination</keyword>
<dbReference type="InterPro" id="IPR011010">
    <property type="entry name" value="DNA_brk_join_enz"/>
</dbReference>
<evidence type="ECO:0000313" key="6">
    <source>
        <dbReference type="Proteomes" id="UP000653411"/>
    </source>
</evidence>
<evidence type="ECO:0000256" key="3">
    <source>
        <dbReference type="ARBA" id="ARBA00023172"/>
    </source>
</evidence>
<dbReference type="PANTHER" id="PTHR30349:SF41">
    <property type="entry name" value="INTEGRASE_RECOMBINASE PROTEIN MJ0367-RELATED"/>
    <property type="match status" value="1"/>
</dbReference>
<name>A0A917XQ93_9ACTN</name>
<dbReference type="Gene3D" id="1.10.443.10">
    <property type="entry name" value="Intergrase catalytic core"/>
    <property type="match status" value="1"/>
</dbReference>
<reference evidence="5" key="1">
    <citation type="journal article" date="2014" name="Int. J. Syst. Evol. Microbiol.">
        <title>Complete genome sequence of Corynebacterium casei LMG S-19264T (=DSM 44701T), isolated from a smear-ripened cheese.</title>
        <authorList>
            <consortium name="US DOE Joint Genome Institute (JGI-PGF)"/>
            <person name="Walter F."/>
            <person name="Albersmeier A."/>
            <person name="Kalinowski J."/>
            <person name="Ruckert C."/>
        </authorList>
    </citation>
    <scope>NUCLEOTIDE SEQUENCE</scope>
    <source>
        <strain evidence="5">CGMCC 4.7110</strain>
    </source>
</reference>
<keyword evidence="2" id="KW-0238">DNA-binding</keyword>
<accession>A0A917XQ93</accession>
<comment type="caution">
    <text evidence="5">The sequence shown here is derived from an EMBL/GenBank/DDBJ whole genome shotgun (WGS) entry which is preliminary data.</text>
</comment>
<dbReference type="Proteomes" id="UP000653411">
    <property type="component" value="Unassembled WGS sequence"/>
</dbReference>
<dbReference type="EMBL" id="BMML01000086">
    <property type="protein sequence ID" value="GGN47680.1"/>
    <property type="molecule type" value="Genomic_DNA"/>
</dbReference>
<dbReference type="GO" id="GO:0003677">
    <property type="term" value="F:DNA binding"/>
    <property type="evidence" value="ECO:0007669"/>
    <property type="project" value="UniProtKB-KW"/>
</dbReference>
<gene>
    <name evidence="5" type="ORF">GCM10011578_101410</name>
</gene>
<dbReference type="InterPro" id="IPR013762">
    <property type="entry name" value="Integrase-like_cat_sf"/>
</dbReference>
<evidence type="ECO:0000256" key="2">
    <source>
        <dbReference type="ARBA" id="ARBA00023125"/>
    </source>
</evidence>
<dbReference type="GO" id="GO:0015074">
    <property type="term" value="P:DNA integration"/>
    <property type="evidence" value="ECO:0007669"/>
    <property type="project" value="InterPro"/>
</dbReference>
<feature type="domain" description="Tyr recombinase" evidence="4">
    <location>
        <begin position="101"/>
        <end position="299"/>
    </location>
</feature>
<evidence type="ECO:0000313" key="5">
    <source>
        <dbReference type="EMBL" id="GGN47680.1"/>
    </source>
</evidence>
<evidence type="ECO:0000259" key="4">
    <source>
        <dbReference type="PROSITE" id="PS51898"/>
    </source>
</evidence>
<dbReference type="SUPFAM" id="SSF56349">
    <property type="entry name" value="DNA breaking-rejoining enzymes"/>
    <property type="match status" value="1"/>
</dbReference>
<dbReference type="PANTHER" id="PTHR30349">
    <property type="entry name" value="PHAGE INTEGRASE-RELATED"/>
    <property type="match status" value="1"/>
</dbReference>
<proteinExistence type="inferred from homology"/>
<reference evidence="5" key="2">
    <citation type="submission" date="2020-09" db="EMBL/GenBank/DDBJ databases">
        <authorList>
            <person name="Sun Q."/>
            <person name="Zhou Y."/>
        </authorList>
    </citation>
    <scope>NUCLEOTIDE SEQUENCE</scope>
    <source>
        <strain evidence="5">CGMCC 4.7110</strain>
    </source>
</reference>
<dbReference type="RefSeq" id="WP_189269823.1">
    <property type="nucleotide sequence ID" value="NZ_BMML01000086.1"/>
</dbReference>
<comment type="similarity">
    <text evidence="1">Belongs to the 'phage' integrase family.</text>
</comment>
<dbReference type="AlphaFoldDB" id="A0A917XQ93"/>